<keyword evidence="6" id="KW-1185">Reference proteome</keyword>
<dbReference type="OrthoDB" id="10393052at2759"/>
<dbReference type="GO" id="GO:0016020">
    <property type="term" value="C:membrane"/>
    <property type="evidence" value="ECO:0007669"/>
    <property type="project" value="InterPro"/>
</dbReference>
<evidence type="ECO:0000313" key="5">
    <source>
        <dbReference type="EMBL" id="CAH1264420.1"/>
    </source>
</evidence>
<feature type="signal peptide" evidence="3">
    <location>
        <begin position="1"/>
        <end position="22"/>
    </location>
</feature>
<dbReference type="SUPFAM" id="SSF56487">
    <property type="entry name" value="SRCR-like"/>
    <property type="match status" value="1"/>
</dbReference>
<dbReference type="Proteomes" id="UP000838412">
    <property type="component" value="Chromosome 5"/>
</dbReference>
<evidence type="ECO:0000256" key="2">
    <source>
        <dbReference type="PROSITE-ProRule" id="PRU00196"/>
    </source>
</evidence>
<proteinExistence type="predicted"/>
<protein>
    <submittedName>
        <fullName evidence="5">Hypp2984 protein</fullName>
    </submittedName>
</protein>
<evidence type="ECO:0000256" key="3">
    <source>
        <dbReference type="SAM" id="SignalP"/>
    </source>
</evidence>
<feature type="chain" id="PRO_5035426050" evidence="3">
    <location>
        <begin position="23"/>
        <end position="433"/>
    </location>
</feature>
<sequence length="433" mass="48130">MAGSAAGLFLLAMLVGIALTTAATDRPCGEFPWSPANATVDCDYSYYSSYGFYDYAKYYIYYSGPLRGRCAVNCSDDIPVIGPPVTSYSGPANHYYYCNEASLSWTGTEPWCEDKPCGKFPWSPADATVDCDYSYYSPRSYWDYITRTQLYGGLRGRCEVRCAPPLVTTGAPLLHPDGRGYFYCHAQTATWLGQGPQCQERPCGEFPWNNPDVTVECDYDYTVAWGWPVSYRGRCRVSCLNATMLVGPSGDRNTDYLCSVNNASWTGSEPVCIGGFDNSSVTESEANRVRLVGGEFYGCVELYDDVTQQWGPVTGFRFDEFEPAHEFRMAWADLVCRDVGFTEGLATHVLPLDSSYHWIQTISSQFYRSYSRPSDTGPNFFLNTSSPVSAGGVQHLSDTVGRVVRGDCGATENWQDCDYYLMCLACQNQTEGK</sequence>
<dbReference type="EMBL" id="OV696690">
    <property type="protein sequence ID" value="CAH1264420.1"/>
    <property type="molecule type" value="Genomic_DNA"/>
</dbReference>
<dbReference type="InterPro" id="IPR036772">
    <property type="entry name" value="SRCR-like_dom_sf"/>
</dbReference>
<comment type="caution">
    <text evidence="2">Lacks conserved residue(s) required for the propagation of feature annotation.</text>
</comment>
<evidence type="ECO:0000256" key="1">
    <source>
        <dbReference type="ARBA" id="ARBA00023157"/>
    </source>
</evidence>
<evidence type="ECO:0000313" key="6">
    <source>
        <dbReference type="Proteomes" id="UP000838412"/>
    </source>
</evidence>
<dbReference type="AlphaFoldDB" id="A0A8K0EQ28"/>
<gene>
    <name evidence="5" type="primary">Hypp2984</name>
    <name evidence="5" type="ORF">BLAG_LOCUS18797</name>
</gene>
<keyword evidence="1" id="KW-1015">Disulfide bond</keyword>
<dbReference type="PROSITE" id="PS50287">
    <property type="entry name" value="SRCR_2"/>
    <property type="match status" value="1"/>
</dbReference>
<evidence type="ECO:0000259" key="4">
    <source>
        <dbReference type="PROSITE" id="PS50287"/>
    </source>
</evidence>
<dbReference type="InterPro" id="IPR001190">
    <property type="entry name" value="SRCR"/>
</dbReference>
<keyword evidence="3" id="KW-0732">Signal</keyword>
<organism evidence="5 6">
    <name type="scientific">Branchiostoma lanceolatum</name>
    <name type="common">Common lancelet</name>
    <name type="synonym">Amphioxus lanceolatum</name>
    <dbReference type="NCBI Taxonomy" id="7740"/>
    <lineage>
        <taxon>Eukaryota</taxon>
        <taxon>Metazoa</taxon>
        <taxon>Chordata</taxon>
        <taxon>Cephalochordata</taxon>
        <taxon>Leptocardii</taxon>
        <taxon>Amphioxiformes</taxon>
        <taxon>Branchiostomatidae</taxon>
        <taxon>Branchiostoma</taxon>
    </lineage>
</organism>
<name>A0A8K0EQ28_BRALA</name>
<reference evidence="5" key="1">
    <citation type="submission" date="2022-01" db="EMBL/GenBank/DDBJ databases">
        <authorList>
            <person name="Braso-Vives M."/>
        </authorList>
    </citation>
    <scope>NUCLEOTIDE SEQUENCE</scope>
</reference>
<feature type="domain" description="SRCR" evidence="4">
    <location>
        <begin position="289"/>
        <end position="341"/>
    </location>
</feature>
<accession>A0A8K0EQ28</accession>